<dbReference type="EMBL" id="CAKLCB010000273">
    <property type="protein sequence ID" value="CAH0518943.1"/>
    <property type="molecule type" value="Genomic_DNA"/>
</dbReference>
<feature type="compositionally biased region" description="Low complexity" evidence="1">
    <location>
        <begin position="102"/>
        <end position="121"/>
    </location>
</feature>
<organism evidence="3 6">
    <name type="scientific">Peronospora belbahrii</name>
    <dbReference type="NCBI Taxonomy" id="622444"/>
    <lineage>
        <taxon>Eukaryota</taxon>
        <taxon>Sar</taxon>
        <taxon>Stramenopiles</taxon>
        <taxon>Oomycota</taxon>
        <taxon>Peronosporomycetes</taxon>
        <taxon>Peronosporales</taxon>
        <taxon>Peronosporaceae</taxon>
        <taxon>Peronospora</taxon>
    </lineage>
</organism>
<keyword evidence="2" id="KW-0812">Transmembrane</keyword>
<feature type="region of interest" description="Disordered" evidence="1">
    <location>
        <begin position="101"/>
        <end position="164"/>
    </location>
</feature>
<feature type="compositionally biased region" description="Basic and acidic residues" evidence="1">
    <location>
        <begin position="304"/>
        <end position="315"/>
    </location>
</feature>
<comment type="caution">
    <text evidence="3">The sequence shown here is derived from an EMBL/GenBank/DDBJ whole genome shotgun (WGS) entry which is preliminary data.</text>
</comment>
<dbReference type="EMBL" id="CAKKTJ010000336">
    <property type="protein sequence ID" value="CAH0482958.1"/>
    <property type="molecule type" value="Genomic_DNA"/>
</dbReference>
<gene>
    <name evidence="4" type="ORF">PBS001_LOCUS5492</name>
    <name evidence="3" type="ORF">PBS003_LOCUS9535</name>
</gene>
<dbReference type="Proteomes" id="UP001160483">
    <property type="component" value="Unassembled WGS sequence"/>
</dbReference>
<feature type="transmembrane region" description="Helical" evidence="2">
    <location>
        <begin position="51"/>
        <end position="72"/>
    </location>
</feature>
<evidence type="ECO:0000313" key="4">
    <source>
        <dbReference type="EMBL" id="CAH0518943.1"/>
    </source>
</evidence>
<feature type="compositionally biased region" description="Polar residues" evidence="1">
    <location>
        <begin position="122"/>
        <end position="131"/>
    </location>
</feature>
<reference evidence="3 5" key="1">
    <citation type="submission" date="2021-11" db="EMBL/GenBank/DDBJ databases">
        <authorList>
            <person name="Islam A."/>
            <person name="Islam S."/>
            <person name="Flora M.S."/>
            <person name="Rahman M."/>
            <person name="Ziaur R.M."/>
            <person name="Epstein J.H."/>
            <person name="Hassan M."/>
            <person name="Klassen M."/>
            <person name="Woodard K."/>
            <person name="Webb A."/>
            <person name="Webby R.J."/>
            <person name="El Zowalaty M.E."/>
        </authorList>
    </citation>
    <scope>NUCLEOTIDE SEQUENCE</scope>
    <source>
        <strain evidence="4">Pbs1</strain>
        <strain evidence="3">Pbs3</strain>
    </source>
</reference>
<name>A0AAU9LCQ6_9STRA</name>
<sequence length="402" mass="44049">MASSSQASSTELASTSILNITNPRTDRPIGGLTPTQNASTDIKSGDMSTSLFVGVVAASIIAILAIFILICIRRLRYTLELPTSTNCSAFQEAISLTPFDHPSSPVEVSSTSTCTSTPQPSLRQASKPSRLSTKDVVDSPIAENEPVSKTLPTGRSTQPFRTTSVVSGGSRFSTSFLMRGKVRSSLPYLAPFRFSRASRDDRTSIENDLCAMRSSGLTQITHSRKVSVWTPVEHQNAEDGVWGELSDTNWSIGLDSDSETETEWFTVPIGFNTSNEAFVLNQNQLSTFSDTDKSAEEQDLDIDPLDHSSRRRESENMSTMLTFSPQREQDISAIVDSSPRQVRGLSALDGRWKANLSDEINTSMSEPYSFSSDSFYSGACSLISFDSDYESDSDDNMQEEEF</sequence>
<dbReference type="AlphaFoldDB" id="A0AAU9LCQ6"/>
<evidence type="ECO:0000256" key="2">
    <source>
        <dbReference type="SAM" id="Phobius"/>
    </source>
</evidence>
<feature type="region of interest" description="Disordered" evidence="1">
    <location>
        <begin position="289"/>
        <end position="318"/>
    </location>
</feature>
<dbReference type="Proteomes" id="UP001158986">
    <property type="component" value="Unassembled WGS sequence"/>
</dbReference>
<protein>
    <submittedName>
        <fullName evidence="3">Uncharacterized protein</fullName>
    </submittedName>
</protein>
<evidence type="ECO:0000313" key="5">
    <source>
        <dbReference type="Proteomes" id="UP001158986"/>
    </source>
</evidence>
<feature type="region of interest" description="Disordered" evidence="1">
    <location>
        <begin position="21"/>
        <end position="40"/>
    </location>
</feature>
<feature type="compositionally biased region" description="Polar residues" evidence="1">
    <location>
        <begin position="150"/>
        <end position="164"/>
    </location>
</feature>
<keyword evidence="5" id="KW-1185">Reference proteome</keyword>
<keyword evidence="2" id="KW-1133">Transmembrane helix</keyword>
<evidence type="ECO:0000313" key="6">
    <source>
        <dbReference type="Proteomes" id="UP001160483"/>
    </source>
</evidence>
<evidence type="ECO:0000256" key="1">
    <source>
        <dbReference type="SAM" id="MobiDB-lite"/>
    </source>
</evidence>
<keyword evidence="2" id="KW-0472">Membrane</keyword>
<evidence type="ECO:0000313" key="3">
    <source>
        <dbReference type="EMBL" id="CAH0482958.1"/>
    </source>
</evidence>
<proteinExistence type="predicted"/>
<accession>A0AAU9LCQ6</accession>